<organism evidence="14 15">
    <name type="scientific">Suilimivivens aceti</name>
    <dbReference type="NCBI Taxonomy" id="2981774"/>
    <lineage>
        <taxon>Bacteria</taxon>
        <taxon>Bacillati</taxon>
        <taxon>Bacillota</taxon>
        <taxon>Clostridia</taxon>
        <taxon>Lachnospirales</taxon>
        <taxon>Lachnospiraceae</taxon>
        <taxon>Suilimivivens</taxon>
    </lineage>
</organism>
<dbReference type="RefSeq" id="WP_262573461.1">
    <property type="nucleotide sequence ID" value="NZ_JAOQKJ010000003.1"/>
</dbReference>
<evidence type="ECO:0000256" key="13">
    <source>
        <dbReference type="SAM" id="MobiDB-lite"/>
    </source>
</evidence>
<evidence type="ECO:0000256" key="1">
    <source>
        <dbReference type="ARBA" id="ARBA00004651"/>
    </source>
</evidence>
<keyword evidence="4 12" id="KW-0813">Transport</keyword>
<sequence>MVLEYNLQFFAKDGPGGEKTEEPTAKKLEDARKEGQVAKSKEIGNAFGLLAMFILLKVYVGSLGENMVDCFSGIYNQIPDAITMYGGKIPVAALFVLLHTVILKTLLMLAPVFLIGVVVAVVCDVVQVKWKPTSKPLQPKFSKLNPISGFKRIFSANALIELLKSIAKIGIICYVVYSYMKDKIAGVFLLYDMSLNQAISLVGETAIDVGIRISAVYMVIAFLDYAYQKHKFKEDMKMTKQEVKDEYKNQEGDPQVKGKQKQRMQEASRRRMMQQLPEADVVITNPTHYAVAIKYDPDKYDAPYVIAKGEDFLAQKIKEIAREHDVEIVENKPLARMLYANVDIGGLIPPELYQSVAEVLAFVYHLKGKA</sequence>
<keyword evidence="10 12" id="KW-0472">Membrane</keyword>
<comment type="subcellular location">
    <subcellularLocation>
        <location evidence="1">Cell membrane</location>
        <topology evidence="1">Multi-pass membrane protein</topology>
    </subcellularLocation>
</comment>
<evidence type="ECO:0000256" key="9">
    <source>
        <dbReference type="ARBA" id="ARBA00022989"/>
    </source>
</evidence>
<evidence type="ECO:0000256" key="5">
    <source>
        <dbReference type="ARBA" id="ARBA00022475"/>
    </source>
</evidence>
<evidence type="ECO:0000256" key="2">
    <source>
        <dbReference type="ARBA" id="ARBA00010690"/>
    </source>
</evidence>
<proteinExistence type="inferred from homology"/>
<reference evidence="14 15" key="1">
    <citation type="journal article" date="2021" name="ISME Commun">
        <title>Automated analysis of genomic sequences facilitates high-throughput and comprehensive description of bacteria.</title>
        <authorList>
            <person name="Hitch T.C.A."/>
        </authorList>
    </citation>
    <scope>NUCLEOTIDE SEQUENCE [LARGE SCALE GENOMIC DNA]</scope>
    <source>
        <strain evidence="14 15">Sanger_18</strain>
    </source>
</reference>
<dbReference type="PRINTS" id="PR00950">
    <property type="entry name" value="TYPE3IMSPROT"/>
</dbReference>
<dbReference type="InterPro" id="IPR029025">
    <property type="entry name" value="T3SS_substrate_exporter_C"/>
</dbReference>
<feature type="transmembrane region" description="Helical" evidence="12">
    <location>
        <begin position="153"/>
        <end position="177"/>
    </location>
</feature>
<accession>A0ABT2T169</accession>
<dbReference type="Gene3D" id="6.10.250.2080">
    <property type="match status" value="1"/>
</dbReference>
<evidence type="ECO:0000313" key="15">
    <source>
        <dbReference type="Proteomes" id="UP001652432"/>
    </source>
</evidence>
<comment type="similarity">
    <text evidence="2 12">Belongs to the type III secretion exporter family.</text>
</comment>
<dbReference type="InterPro" id="IPR006136">
    <property type="entry name" value="FlhB"/>
</dbReference>
<dbReference type="NCBIfam" id="TIGR00328">
    <property type="entry name" value="flhB"/>
    <property type="match status" value="1"/>
</dbReference>
<dbReference type="SUPFAM" id="SSF160544">
    <property type="entry name" value="EscU C-terminal domain-like"/>
    <property type="match status" value="1"/>
</dbReference>
<keyword evidence="6 12" id="KW-0812">Transmembrane</keyword>
<evidence type="ECO:0000256" key="7">
    <source>
        <dbReference type="ARBA" id="ARBA00022795"/>
    </source>
</evidence>
<feature type="transmembrane region" description="Helical" evidence="12">
    <location>
        <begin position="209"/>
        <end position="227"/>
    </location>
</feature>
<keyword evidence="15" id="KW-1185">Reference proteome</keyword>
<protein>
    <recommendedName>
        <fullName evidence="3 12">Flagellar biosynthetic protein FlhB</fullName>
    </recommendedName>
</protein>
<evidence type="ECO:0000256" key="12">
    <source>
        <dbReference type="RuleBase" id="RU364091"/>
    </source>
</evidence>
<dbReference type="PANTHER" id="PTHR30531:SF12">
    <property type="entry name" value="FLAGELLAR BIOSYNTHETIC PROTEIN FLHB"/>
    <property type="match status" value="1"/>
</dbReference>
<evidence type="ECO:0000256" key="10">
    <source>
        <dbReference type="ARBA" id="ARBA00023136"/>
    </source>
</evidence>
<keyword evidence="14" id="KW-0969">Cilium</keyword>
<evidence type="ECO:0000256" key="6">
    <source>
        <dbReference type="ARBA" id="ARBA00022692"/>
    </source>
</evidence>
<keyword evidence="14" id="KW-0282">Flagellum</keyword>
<evidence type="ECO:0000313" key="14">
    <source>
        <dbReference type="EMBL" id="MCU6743636.1"/>
    </source>
</evidence>
<feature type="compositionally biased region" description="Basic and acidic residues" evidence="13">
    <location>
        <begin position="243"/>
        <end position="256"/>
    </location>
</feature>
<keyword evidence="7 12" id="KW-1005">Bacterial flagellum biogenesis</keyword>
<feature type="transmembrane region" description="Helical" evidence="12">
    <location>
        <begin position="43"/>
        <end position="62"/>
    </location>
</feature>
<dbReference type="Gene3D" id="3.40.1690.10">
    <property type="entry name" value="secretion proteins EscU"/>
    <property type="match status" value="1"/>
</dbReference>
<keyword evidence="8 12" id="KW-0653">Protein transport</keyword>
<keyword evidence="9 12" id="KW-1133">Transmembrane helix</keyword>
<dbReference type="Proteomes" id="UP001652432">
    <property type="component" value="Unassembled WGS sequence"/>
</dbReference>
<comment type="caution">
    <text evidence="14">The sequence shown here is derived from an EMBL/GenBank/DDBJ whole genome shotgun (WGS) entry which is preliminary data.</text>
</comment>
<evidence type="ECO:0000256" key="11">
    <source>
        <dbReference type="ARBA" id="ARBA00023225"/>
    </source>
</evidence>
<comment type="function">
    <text evidence="12">Required for formation of the rod structure in the basal body of the flagellar apparatus. Together with FliI and FliH, may constitute the export apparatus of flagellin.</text>
</comment>
<dbReference type="PANTHER" id="PTHR30531">
    <property type="entry name" value="FLAGELLAR BIOSYNTHETIC PROTEIN FLHB"/>
    <property type="match status" value="1"/>
</dbReference>
<feature type="transmembrane region" description="Helical" evidence="12">
    <location>
        <begin position="109"/>
        <end position="130"/>
    </location>
</feature>
<keyword evidence="11 12" id="KW-1006">Bacterial flagellum protein export</keyword>
<feature type="region of interest" description="Disordered" evidence="13">
    <location>
        <begin position="243"/>
        <end position="264"/>
    </location>
</feature>
<name>A0ABT2T169_9FIRM</name>
<dbReference type="EMBL" id="JAOQKJ010000003">
    <property type="protein sequence ID" value="MCU6743636.1"/>
    <property type="molecule type" value="Genomic_DNA"/>
</dbReference>
<gene>
    <name evidence="12 14" type="primary">flhB</name>
    <name evidence="14" type="ORF">OCV77_03820</name>
</gene>
<dbReference type="Pfam" id="PF01312">
    <property type="entry name" value="Bac_export_2"/>
    <property type="match status" value="1"/>
</dbReference>
<dbReference type="InterPro" id="IPR006135">
    <property type="entry name" value="T3SS_substrate_exporter"/>
</dbReference>
<feature type="transmembrane region" description="Helical" evidence="12">
    <location>
        <begin position="82"/>
        <end position="102"/>
    </location>
</feature>
<evidence type="ECO:0000256" key="8">
    <source>
        <dbReference type="ARBA" id="ARBA00022927"/>
    </source>
</evidence>
<keyword evidence="5 12" id="KW-1003">Cell membrane</keyword>
<evidence type="ECO:0000256" key="4">
    <source>
        <dbReference type="ARBA" id="ARBA00022448"/>
    </source>
</evidence>
<evidence type="ECO:0000256" key="3">
    <source>
        <dbReference type="ARBA" id="ARBA00021622"/>
    </source>
</evidence>
<keyword evidence="14" id="KW-0966">Cell projection</keyword>